<dbReference type="GO" id="GO:0015074">
    <property type="term" value="P:DNA integration"/>
    <property type="evidence" value="ECO:0007669"/>
    <property type="project" value="InterPro"/>
</dbReference>
<dbReference type="Pfam" id="PF16795">
    <property type="entry name" value="Phage_integr_3"/>
    <property type="match status" value="1"/>
</dbReference>
<evidence type="ECO:0000313" key="3">
    <source>
        <dbReference type="EMBL" id="UXD22226.1"/>
    </source>
</evidence>
<dbReference type="SUPFAM" id="SSF47413">
    <property type="entry name" value="lambda repressor-like DNA-binding domains"/>
    <property type="match status" value="1"/>
</dbReference>
<dbReference type="KEGG" id="ipc:IPA_02740"/>
<dbReference type="Pfam" id="PF01381">
    <property type="entry name" value="HTH_3"/>
    <property type="match status" value="1"/>
</dbReference>
<dbReference type="AlphaFoldDB" id="A0A977KC99"/>
<dbReference type="EMBL" id="CP006868">
    <property type="protein sequence ID" value="UXD22226.1"/>
    <property type="molecule type" value="Genomic_DNA"/>
</dbReference>
<name>A0A977KC99_9CREN</name>
<dbReference type="GO" id="GO:0003677">
    <property type="term" value="F:DNA binding"/>
    <property type="evidence" value="ECO:0007669"/>
    <property type="project" value="InterPro"/>
</dbReference>
<accession>A0A977KC99</accession>
<dbReference type="InterPro" id="IPR010982">
    <property type="entry name" value="Lambda_DNA-bd_dom_sf"/>
</dbReference>
<evidence type="ECO:0000313" key="4">
    <source>
        <dbReference type="Proteomes" id="UP001063698"/>
    </source>
</evidence>
<dbReference type="InterPro" id="IPR001387">
    <property type="entry name" value="Cro/C1-type_HTH"/>
</dbReference>
<evidence type="ECO:0000256" key="1">
    <source>
        <dbReference type="ARBA" id="ARBA00023172"/>
    </source>
</evidence>
<dbReference type="InterPro" id="IPR031857">
    <property type="entry name" value="Integrase_SSV1_C"/>
</dbReference>
<dbReference type="GO" id="GO:0006310">
    <property type="term" value="P:DNA recombination"/>
    <property type="evidence" value="ECO:0007669"/>
    <property type="project" value="UniProtKB-KW"/>
</dbReference>
<dbReference type="Proteomes" id="UP001063698">
    <property type="component" value="Chromosome"/>
</dbReference>
<evidence type="ECO:0000259" key="2">
    <source>
        <dbReference type="PROSITE" id="PS50943"/>
    </source>
</evidence>
<organism evidence="3 4">
    <name type="scientific">Ignicoccus pacificus DSM 13166</name>
    <dbReference type="NCBI Taxonomy" id="940294"/>
    <lineage>
        <taxon>Archaea</taxon>
        <taxon>Thermoproteota</taxon>
        <taxon>Thermoprotei</taxon>
        <taxon>Desulfurococcales</taxon>
        <taxon>Desulfurococcaceae</taxon>
        <taxon>Ignicoccus</taxon>
    </lineage>
</organism>
<sequence length="427" mass="49322">MQLKLVSELNAWVRVKLIRSALEHFTVEELSKALGKSKSTIYRYSKGDVIPSEEVVAKVLALLSVDVAFASVGKEVLKAYGLLDHEGKPRLVPMLAILSVALGDPLLRKLVLEWVSRALGNEVTELKPEPALLMKWEDVFEAYLKERKGISEEQIAYYRSLFERFFEGKALTEEFVEEASKFPGWARVVFRHYLNWLLLERRVDSEFVSWALKKIPTRGYKVSVKVHEISFEEVTKTLTVLKQENEEIYWLYRLLLESGLRLAHALELIASWNPTEKVFVEPLGKVEERCKCFETHCRCWLGIKRGKKSALWAFMSKETFEVLNEIAPTKLSRHCVSKKAKALEILEPSKLRKFSEQYMKEAFAKKAQELGEHPEVIMQFVQGRTGELKVSHLYYDNLLRKTDFVYPSWLEFLGDVRFGPLERGLVG</sequence>
<dbReference type="Gene3D" id="1.10.260.40">
    <property type="entry name" value="lambda repressor-like DNA-binding domains"/>
    <property type="match status" value="1"/>
</dbReference>
<dbReference type="InterPro" id="IPR013762">
    <property type="entry name" value="Integrase-like_cat_sf"/>
</dbReference>
<dbReference type="CDD" id="cd00093">
    <property type="entry name" value="HTH_XRE"/>
    <property type="match status" value="1"/>
</dbReference>
<reference evidence="3" key="1">
    <citation type="submission" date="2013-11" db="EMBL/GenBank/DDBJ databases">
        <title>Comparative genomics of Ignicoccus.</title>
        <authorList>
            <person name="Podar M."/>
        </authorList>
    </citation>
    <scope>NUCLEOTIDE SEQUENCE</scope>
    <source>
        <strain evidence="3">DSM 13166</strain>
    </source>
</reference>
<dbReference type="SUPFAM" id="SSF56349">
    <property type="entry name" value="DNA breaking-rejoining enzymes"/>
    <property type="match status" value="1"/>
</dbReference>
<gene>
    <name evidence="3" type="ORF">IPA_02740</name>
</gene>
<protein>
    <recommendedName>
        <fullName evidence="2">HTH cro/C1-type domain-containing protein</fullName>
    </recommendedName>
</protein>
<dbReference type="InterPro" id="IPR011010">
    <property type="entry name" value="DNA_brk_join_enz"/>
</dbReference>
<keyword evidence="4" id="KW-1185">Reference proteome</keyword>
<dbReference type="SMART" id="SM00530">
    <property type="entry name" value="HTH_XRE"/>
    <property type="match status" value="1"/>
</dbReference>
<proteinExistence type="predicted"/>
<dbReference type="Gene3D" id="1.10.443.10">
    <property type="entry name" value="Intergrase catalytic core"/>
    <property type="match status" value="1"/>
</dbReference>
<feature type="domain" description="HTH cro/C1-type" evidence="2">
    <location>
        <begin position="15"/>
        <end position="70"/>
    </location>
</feature>
<dbReference type="PROSITE" id="PS50943">
    <property type="entry name" value="HTH_CROC1"/>
    <property type="match status" value="1"/>
</dbReference>
<keyword evidence="1" id="KW-0233">DNA recombination</keyword>